<dbReference type="AlphaFoldDB" id="A0A9E7JQJ1"/>
<feature type="domain" description="RlpA-like protein double-psi beta-barrel" evidence="1">
    <location>
        <begin position="6"/>
        <end position="61"/>
    </location>
</feature>
<dbReference type="Pfam" id="PF03330">
    <property type="entry name" value="DPBB_1"/>
    <property type="match status" value="1"/>
</dbReference>
<dbReference type="OrthoDB" id="406505at2759"/>
<evidence type="ECO:0000313" key="2">
    <source>
        <dbReference type="EMBL" id="URD89131.1"/>
    </source>
</evidence>
<evidence type="ECO:0000259" key="1">
    <source>
        <dbReference type="Pfam" id="PF03330"/>
    </source>
</evidence>
<organism evidence="2 3">
    <name type="scientific">Musa troglodytarum</name>
    <name type="common">fe'i banana</name>
    <dbReference type="NCBI Taxonomy" id="320322"/>
    <lineage>
        <taxon>Eukaryota</taxon>
        <taxon>Viridiplantae</taxon>
        <taxon>Streptophyta</taxon>
        <taxon>Embryophyta</taxon>
        <taxon>Tracheophyta</taxon>
        <taxon>Spermatophyta</taxon>
        <taxon>Magnoliopsida</taxon>
        <taxon>Liliopsida</taxon>
        <taxon>Zingiberales</taxon>
        <taxon>Musaceae</taxon>
        <taxon>Musa</taxon>
    </lineage>
</organism>
<dbReference type="Proteomes" id="UP001055439">
    <property type="component" value="Chromosome 2"/>
</dbReference>
<sequence>CTTNDACSGDPVTVVITDECPGGPCLAEPVHFDLSGTAFGAMAKPSQADQLRNAGVLQVQYSR</sequence>
<name>A0A9E7JQJ1_9LILI</name>
<dbReference type="InterPro" id="IPR036908">
    <property type="entry name" value="RlpA-like_sf"/>
</dbReference>
<evidence type="ECO:0000313" key="3">
    <source>
        <dbReference type="Proteomes" id="UP001055439"/>
    </source>
</evidence>
<keyword evidence="3" id="KW-1185">Reference proteome</keyword>
<dbReference type="SUPFAM" id="SSF50685">
    <property type="entry name" value="Barwin-like endoglucanases"/>
    <property type="match status" value="1"/>
</dbReference>
<dbReference type="PANTHER" id="PTHR31692">
    <property type="entry name" value="EXPANSIN-B3"/>
    <property type="match status" value="1"/>
</dbReference>
<feature type="non-terminal residue" evidence="2">
    <location>
        <position position="1"/>
    </location>
</feature>
<accession>A0A9E7JQJ1</accession>
<gene>
    <name evidence="2" type="ORF">MUK42_27680</name>
</gene>
<dbReference type="EMBL" id="CP097504">
    <property type="protein sequence ID" value="URD89131.1"/>
    <property type="molecule type" value="Genomic_DNA"/>
</dbReference>
<dbReference type="PANTHER" id="PTHR31692:SF56">
    <property type="entry name" value="EXPANSIN-B2-RELATED"/>
    <property type="match status" value="1"/>
</dbReference>
<protein>
    <submittedName>
        <fullName evidence="2">Atexpb2, expb2, athexp beta 1.4 atexpb2 (Expansin b2)</fullName>
    </submittedName>
</protein>
<reference evidence="2" key="1">
    <citation type="submission" date="2022-05" db="EMBL/GenBank/DDBJ databases">
        <title>The Musa troglodytarum L. genome provides insights into the mechanism of non-climacteric behaviour and enrichment of carotenoids.</title>
        <authorList>
            <person name="Wang J."/>
        </authorList>
    </citation>
    <scope>NUCLEOTIDE SEQUENCE</scope>
    <source>
        <tissue evidence="2">Leaf</tissue>
    </source>
</reference>
<dbReference type="Gene3D" id="2.40.40.10">
    <property type="entry name" value="RlpA-like domain"/>
    <property type="match status" value="1"/>
</dbReference>
<dbReference type="InterPro" id="IPR009009">
    <property type="entry name" value="RlpA-like_DPBB"/>
</dbReference>
<proteinExistence type="predicted"/>